<gene>
    <name evidence="2" type="ORF">JEQ07_25390</name>
</gene>
<keyword evidence="1" id="KW-0472">Membrane</keyword>
<keyword evidence="1" id="KW-1133">Transmembrane helix</keyword>
<dbReference type="EMBL" id="JAEHSL010000068">
    <property type="protein sequence ID" value="MBI6183704.1"/>
    <property type="molecule type" value="Genomic_DNA"/>
</dbReference>
<evidence type="ECO:0000313" key="2">
    <source>
        <dbReference type="EMBL" id="MBI6183704.1"/>
    </source>
</evidence>
<reference evidence="2 3" key="1">
    <citation type="submission" date="2020-12" db="EMBL/GenBank/DDBJ databases">
        <title>Enhanced detection system for hospital associated transmission using whole genome sequencing surveillance.</title>
        <authorList>
            <person name="Harrison L.H."/>
            <person name="Van Tyne D."/>
            <person name="Marsh J.W."/>
            <person name="Griffith M.P."/>
            <person name="Snyder D.J."/>
            <person name="Cooper V.S."/>
            <person name="Mustapha M."/>
        </authorList>
    </citation>
    <scope>NUCLEOTIDE SEQUENCE [LARGE SCALE GENOMIC DNA]</scope>
    <source>
        <strain evidence="2 3">SER00238</strain>
    </source>
</reference>
<name>A0ABS0U0F4_SERPR</name>
<sequence length="66" mass="7613">MSYQSTYRGFDRDKTVGNHAFLWMSTLGVMPIFYIVSMPVDLVVDTVLLPWDLYASRDRDREAPAP</sequence>
<comment type="caution">
    <text evidence="2">The sequence shown here is derived from an EMBL/GenBank/DDBJ whole genome shotgun (WGS) entry which is preliminary data.</text>
</comment>
<keyword evidence="2" id="KW-0449">Lipoprotein</keyword>
<accession>A0ABS0U0F4</accession>
<feature type="transmembrane region" description="Helical" evidence="1">
    <location>
        <begin position="20"/>
        <end position="40"/>
    </location>
</feature>
<proteinExistence type="predicted"/>
<dbReference type="Proteomes" id="UP000639004">
    <property type="component" value="Unassembled WGS sequence"/>
</dbReference>
<evidence type="ECO:0000256" key="1">
    <source>
        <dbReference type="SAM" id="Phobius"/>
    </source>
</evidence>
<keyword evidence="1" id="KW-0812">Transmembrane</keyword>
<evidence type="ECO:0000313" key="3">
    <source>
        <dbReference type="Proteomes" id="UP000639004"/>
    </source>
</evidence>
<organism evidence="2 3">
    <name type="scientific">Serratia proteamaculans</name>
    <dbReference type="NCBI Taxonomy" id="28151"/>
    <lineage>
        <taxon>Bacteria</taxon>
        <taxon>Pseudomonadati</taxon>
        <taxon>Pseudomonadota</taxon>
        <taxon>Gammaproteobacteria</taxon>
        <taxon>Enterobacterales</taxon>
        <taxon>Yersiniaceae</taxon>
        <taxon>Serratia</taxon>
    </lineage>
</organism>
<protein>
    <submittedName>
        <fullName evidence="2">YceK/YidQ family lipoprotein</fullName>
    </submittedName>
</protein>
<keyword evidence="3" id="KW-1185">Reference proteome</keyword>